<gene>
    <name evidence="2" type="ORF">BDN70DRAFT_495661</name>
</gene>
<dbReference type="EMBL" id="MU155566">
    <property type="protein sequence ID" value="KAF9472194.1"/>
    <property type="molecule type" value="Genomic_DNA"/>
</dbReference>
<reference evidence="2" key="1">
    <citation type="submission" date="2020-11" db="EMBL/GenBank/DDBJ databases">
        <authorList>
            <consortium name="DOE Joint Genome Institute"/>
            <person name="Ahrendt S."/>
            <person name="Riley R."/>
            <person name="Andreopoulos W."/>
            <person name="Labutti K."/>
            <person name="Pangilinan J."/>
            <person name="Ruiz-Duenas F.J."/>
            <person name="Barrasa J.M."/>
            <person name="Sanchez-Garcia M."/>
            <person name="Camarero S."/>
            <person name="Miyauchi S."/>
            <person name="Serrano A."/>
            <person name="Linde D."/>
            <person name="Babiker R."/>
            <person name="Drula E."/>
            <person name="Ayuso-Fernandez I."/>
            <person name="Pacheco R."/>
            <person name="Padilla G."/>
            <person name="Ferreira P."/>
            <person name="Barriuso J."/>
            <person name="Kellner H."/>
            <person name="Castanera R."/>
            <person name="Alfaro M."/>
            <person name="Ramirez L."/>
            <person name="Pisabarro A.G."/>
            <person name="Kuo A."/>
            <person name="Tritt A."/>
            <person name="Lipzen A."/>
            <person name="He G."/>
            <person name="Yan M."/>
            <person name="Ng V."/>
            <person name="Cullen D."/>
            <person name="Martin F."/>
            <person name="Rosso M.-N."/>
            <person name="Henrissat B."/>
            <person name="Hibbett D."/>
            <person name="Martinez A.T."/>
            <person name="Grigoriev I.V."/>
        </authorList>
    </citation>
    <scope>NUCLEOTIDE SEQUENCE</scope>
    <source>
        <strain evidence="2">CIRM-BRFM 674</strain>
    </source>
</reference>
<evidence type="ECO:0000256" key="1">
    <source>
        <dbReference type="SAM" id="MobiDB-lite"/>
    </source>
</evidence>
<proteinExistence type="predicted"/>
<dbReference type="AlphaFoldDB" id="A0A9P6CTK4"/>
<name>A0A9P6CTK4_9AGAR</name>
<keyword evidence="3" id="KW-1185">Reference proteome</keyword>
<accession>A0A9P6CTK4</accession>
<dbReference type="Proteomes" id="UP000807469">
    <property type="component" value="Unassembled WGS sequence"/>
</dbReference>
<organism evidence="2 3">
    <name type="scientific">Pholiota conissans</name>
    <dbReference type="NCBI Taxonomy" id="109636"/>
    <lineage>
        <taxon>Eukaryota</taxon>
        <taxon>Fungi</taxon>
        <taxon>Dikarya</taxon>
        <taxon>Basidiomycota</taxon>
        <taxon>Agaricomycotina</taxon>
        <taxon>Agaricomycetes</taxon>
        <taxon>Agaricomycetidae</taxon>
        <taxon>Agaricales</taxon>
        <taxon>Agaricineae</taxon>
        <taxon>Strophariaceae</taxon>
        <taxon>Pholiota</taxon>
    </lineage>
</organism>
<feature type="region of interest" description="Disordered" evidence="1">
    <location>
        <begin position="59"/>
        <end position="114"/>
    </location>
</feature>
<evidence type="ECO:0000313" key="3">
    <source>
        <dbReference type="Proteomes" id="UP000807469"/>
    </source>
</evidence>
<evidence type="ECO:0000313" key="2">
    <source>
        <dbReference type="EMBL" id="KAF9472194.1"/>
    </source>
</evidence>
<feature type="compositionally biased region" description="Polar residues" evidence="1">
    <location>
        <begin position="63"/>
        <end position="77"/>
    </location>
</feature>
<feature type="region of interest" description="Disordered" evidence="1">
    <location>
        <begin position="1"/>
        <end position="25"/>
    </location>
</feature>
<sequence length="158" mass="17264">MPRRSYAQAEGPHSFHTPRISSPSCARSICKGAKPYPISRAHAVRFKIHAPSILQALLPLLSGPSSNDPPSGLSPSTHPLPPKDLSSLRSIHQQLREPQRASPPPNHFLSHTSIYPISHPAPTKPITQCIDHDELRFAAMSQLNPMYLPRPPSADPSS</sequence>
<protein>
    <submittedName>
        <fullName evidence="2">Uncharacterized protein</fullName>
    </submittedName>
</protein>
<comment type="caution">
    <text evidence="2">The sequence shown here is derived from an EMBL/GenBank/DDBJ whole genome shotgun (WGS) entry which is preliminary data.</text>
</comment>